<accession>A0A7Z0A8E0</accession>
<protein>
    <submittedName>
        <fullName evidence="3">Nucleotide-binding universal stress UspA family protein</fullName>
    </submittedName>
</protein>
<evidence type="ECO:0000313" key="4">
    <source>
        <dbReference type="Proteomes" id="UP000539111"/>
    </source>
</evidence>
<dbReference type="PANTHER" id="PTHR46268">
    <property type="entry name" value="STRESS RESPONSE PROTEIN NHAX"/>
    <property type="match status" value="1"/>
</dbReference>
<name>A0A7Z0A8E0_9MICO</name>
<dbReference type="EMBL" id="JACBZP010000001">
    <property type="protein sequence ID" value="NYI66314.1"/>
    <property type="molecule type" value="Genomic_DNA"/>
</dbReference>
<gene>
    <name evidence="3" type="ORF">BJY26_000620</name>
</gene>
<keyword evidence="4" id="KW-1185">Reference proteome</keyword>
<feature type="domain" description="UspA" evidence="2">
    <location>
        <begin position="4"/>
        <end position="141"/>
    </location>
</feature>
<dbReference type="CDD" id="cd00293">
    <property type="entry name" value="USP-like"/>
    <property type="match status" value="2"/>
</dbReference>
<organism evidence="3 4">
    <name type="scientific">Spelaeicoccus albus</name>
    <dbReference type="NCBI Taxonomy" id="1280376"/>
    <lineage>
        <taxon>Bacteria</taxon>
        <taxon>Bacillati</taxon>
        <taxon>Actinomycetota</taxon>
        <taxon>Actinomycetes</taxon>
        <taxon>Micrococcales</taxon>
        <taxon>Brevibacteriaceae</taxon>
        <taxon>Spelaeicoccus</taxon>
    </lineage>
</organism>
<dbReference type="InterPro" id="IPR006016">
    <property type="entry name" value="UspA"/>
</dbReference>
<sequence>MRYVVGYAPNRRGRDAVALAATLAGTRGASLDIVAVLPEQGQSFAMYSPDRAYHARLDEQGREWVDEALAMVPDGVSASGRVRRAESVTEGLIEAATDPDLGSEAALIVIGASHRGLAGRFTVGSVAAALLHSAPVPVALAPAGYTAHPAITRLTCATGTRQGAEALLDVAVDSAAGRHVPLRIMSLVAIGTVGISEDAVHRIGAAEQHADVLAERATRALPPECPVSAVVGRGESVEDCVRALEFEPSEIVLVGSSRLAGPRRLFIGASANKMLRALPVPMIVVPRDYTAPTRGRGTDAQR</sequence>
<reference evidence="3 4" key="1">
    <citation type="submission" date="2020-07" db="EMBL/GenBank/DDBJ databases">
        <title>Sequencing the genomes of 1000 actinobacteria strains.</title>
        <authorList>
            <person name="Klenk H.-P."/>
        </authorList>
    </citation>
    <scope>NUCLEOTIDE SEQUENCE [LARGE SCALE GENOMIC DNA]</scope>
    <source>
        <strain evidence="3 4">DSM 26341</strain>
    </source>
</reference>
<dbReference type="AlphaFoldDB" id="A0A7Z0A8E0"/>
<dbReference type="Gene3D" id="3.40.50.12370">
    <property type="match status" value="1"/>
</dbReference>
<evidence type="ECO:0000259" key="2">
    <source>
        <dbReference type="Pfam" id="PF00582"/>
    </source>
</evidence>
<dbReference type="RefSeq" id="WP_179425564.1">
    <property type="nucleotide sequence ID" value="NZ_JACBZP010000001.1"/>
</dbReference>
<comment type="caution">
    <text evidence="3">The sequence shown here is derived from an EMBL/GenBank/DDBJ whole genome shotgun (WGS) entry which is preliminary data.</text>
</comment>
<evidence type="ECO:0000313" key="3">
    <source>
        <dbReference type="EMBL" id="NYI66314.1"/>
    </source>
</evidence>
<dbReference type="SUPFAM" id="SSF52402">
    <property type="entry name" value="Adenine nucleotide alpha hydrolases-like"/>
    <property type="match status" value="2"/>
</dbReference>
<evidence type="ECO:0000256" key="1">
    <source>
        <dbReference type="ARBA" id="ARBA00008791"/>
    </source>
</evidence>
<dbReference type="PANTHER" id="PTHR46268:SF6">
    <property type="entry name" value="UNIVERSAL STRESS PROTEIN UP12"/>
    <property type="match status" value="1"/>
</dbReference>
<feature type="domain" description="UspA" evidence="2">
    <location>
        <begin position="153"/>
        <end position="286"/>
    </location>
</feature>
<dbReference type="Pfam" id="PF00582">
    <property type="entry name" value="Usp"/>
    <property type="match status" value="2"/>
</dbReference>
<proteinExistence type="inferred from homology"/>
<dbReference type="Proteomes" id="UP000539111">
    <property type="component" value="Unassembled WGS sequence"/>
</dbReference>
<comment type="similarity">
    <text evidence="1">Belongs to the universal stress protein A family.</text>
</comment>